<evidence type="ECO:0000256" key="3">
    <source>
        <dbReference type="ARBA" id="ARBA00022679"/>
    </source>
</evidence>
<keyword evidence="6" id="KW-0067">ATP-binding</keyword>
<dbReference type="Gene3D" id="3.30.230.10">
    <property type="match status" value="1"/>
</dbReference>
<accession>H3NP04</accession>
<keyword evidence="10" id="KW-1185">Reference proteome</keyword>
<dbReference type="Pfam" id="PF08544">
    <property type="entry name" value="GHMP_kinases_C"/>
    <property type="match status" value="1"/>
</dbReference>
<keyword evidence="4" id="KW-0547">Nucleotide-binding</keyword>
<dbReference type="InterPro" id="IPR036554">
    <property type="entry name" value="GHMP_kinase_C_sf"/>
</dbReference>
<dbReference type="InterPro" id="IPR020568">
    <property type="entry name" value="Ribosomal_Su5_D2-typ_SF"/>
</dbReference>
<reference evidence="9 10" key="1">
    <citation type="submission" date="2012-01" db="EMBL/GenBank/DDBJ databases">
        <title>The Genome Sequence of Helcococcus kunzii ATCC 51366.</title>
        <authorList>
            <consortium name="The Broad Institute Genome Sequencing Platform"/>
            <person name="Earl A."/>
            <person name="Ward D."/>
            <person name="Feldgarden M."/>
            <person name="Gevers D."/>
            <person name="Huys G."/>
            <person name="Young S.K."/>
            <person name="Zeng Q."/>
            <person name="Gargeya S."/>
            <person name="Fitzgerald M."/>
            <person name="Haas B."/>
            <person name="Abouelleil A."/>
            <person name="Alvarado L."/>
            <person name="Arachchi H.M."/>
            <person name="Berlin A."/>
            <person name="Chapman S.B."/>
            <person name="Gearin G."/>
            <person name="Goldberg J."/>
            <person name="Griggs A."/>
            <person name="Gujja S."/>
            <person name="Hansen M."/>
            <person name="Heiman D."/>
            <person name="Howarth C."/>
            <person name="Larimer J."/>
            <person name="Lui A."/>
            <person name="MacDonald P.J.P."/>
            <person name="McCowen C."/>
            <person name="Montmayeur A."/>
            <person name="Murphy C."/>
            <person name="Neiman D."/>
            <person name="Pearson M."/>
            <person name="Priest M."/>
            <person name="Roberts A."/>
            <person name="Saif S."/>
            <person name="Shea T."/>
            <person name="Sisk P."/>
            <person name="Stolte C."/>
            <person name="Sykes S."/>
            <person name="Wortman J."/>
            <person name="Nusbaum C."/>
            <person name="Birren B."/>
        </authorList>
    </citation>
    <scope>NUCLEOTIDE SEQUENCE [LARGE SCALE GENOMIC DNA]</scope>
    <source>
        <strain evidence="9 10">ATCC 51366</strain>
    </source>
</reference>
<dbReference type="SUPFAM" id="SSF54211">
    <property type="entry name" value="Ribosomal protein S5 domain 2-like"/>
    <property type="match status" value="1"/>
</dbReference>
<name>H3NP04_9FIRM</name>
<dbReference type="Pfam" id="PF00288">
    <property type="entry name" value="GHMP_kinases_N"/>
    <property type="match status" value="1"/>
</dbReference>
<dbReference type="PANTHER" id="PTHR31814:SF2">
    <property type="entry name" value="PHOSPHOMEVALONATE KINASE"/>
    <property type="match status" value="1"/>
</dbReference>
<dbReference type="EC" id="2.7.4.2" evidence="2"/>
<evidence type="ECO:0000256" key="1">
    <source>
        <dbReference type="ARBA" id="ARBA00005017"/>
    </source>
</evidence>
<dbReference type="GO" id="GO:0019287">
    <property type="term" value="P:isopentenyl diphosphate biosynthetic process, mevalonate pathway"/>
    <property type="evidence" value="ECO:0007669"/>
    <property type="project" value="UniProtKB-UniPathway"/>
</dbReference>
<dbReference type="eggNOG" id="COG1577">
    <property type="taxonomic scope" value="Bacteria"/>
</dbReference>
<dbReference type="GO" id="GO:0005524">
    <property type="term" value="F:ATP binding"/>
    <property type="evidence" value="ECO:0007669"/>
    <property type="project" value="UniProtKB-KW"/>
</dbReference>
<dbReference type="Proteomes" id="UP000004191">
    <property type="component" value="Unassembled WGS sequence"/>
</dbReference>
<evidence type="ECO:0000313" key="10">
    <source>
        <dbReference type="Proteomes" id="UP000004191"/>
    </source>
</evidence>
<evidence type="ECO:0000256" key="4">
    <source>
        <dbReference type="ARBA" id="ARBA00022741"/>
    </source>
</evidence>
<feature type="domain" description="GHMP kinase N-terminal" evidence="7">
    <location>
        <begin position="88"/>
        <end position="169"/>
    </location>
</feature>
<dbReference type="InterPro" id="IPR006204">
    <property type="entry name" value="GHMP_kinase_N_dom"/>
</dbReference>
<dbReference type="Gene3D" id="3.30.70.890">
    <property type="entry name" value="GHMP kinase, C-terminal domain"/>
    <property type="match status" value="1"/>
</dbReference>
<sequence length="353" mass="40011">MIEVKVPGKLYIAGEYAVVNPGNKAVLISVDKFITIKLKKSKHKGSVKSYSNIRMIWSRQDDQIVVDQKDDRFEYIFSAMDIAEKYILQKGYSLDFYDIEVTSDLESQDGIKYGLGSSAAIVVAVIKSILEYYKVEYSKMDLFKLSAIASIKLNPNGSCGDIASAVYNGLIKYTSFDREKILKRLKTETLKDIVESDWDSLEIENISLNNEYDFIIGWTKSPASSINLVNKAKNNISKNIKFYKDFLHESNKCVDEFVKGYIKSSFETVKHSLEKNRELLRQYAENYNVLIERDNLFDLVEIAKKFGLASKTSGAGGGDCGIAISYKGFDVKSLEKEWKENKITKLDLSIHEG</sequence>
<dbReference type="AlphaFoldDB" id="H3NP04"/>
<evidence type="ECO:0000259" key="8">
    <source>
        <dbReference type="Pfam" id="PF08544"/>
    </source>
</evidence>
<evidence type="ECO:0000256" key="2">
    <source>
        <dbReference type="ARBA" id="ARBA00012958"/>
    </source>
</evidence>
<keyword evidence="5 9" id="KW-0418">Kinase</keyword>
<evidence type="ECO:0000313" key="9">
    <source>
        <dbReference type="EMBL" id="EHR34129.1"/>
    </source>
</evidence>
<dbReference type="GO" id="GO:0004631">
    <property type="term" value="F:phosphomevalonate kinase activity"/>
    <property type="evidence" value="ECO:0007669"/>
    <property type="project" value="UniProtKB-EC"/>
</dbReference>
<dbReference type="SUPFAM" id="SSF55060">
    <property type="entry name" value="GHMP Kinase, C-terminal domain"/>
    <property type="match status" value="1"/>
</dbReference>
<dbReference type="NCBIfam" id="TIGR01220">
    <property type="entry name" value="Pmev_kin_Gr_pos"/>
    <property type="match status" value="1"/>
</dbReference>
<dbReference type="PATRIC" id="fig|883114.3.peg.1056"/>
<comment type="caution">
    <text evidence="9">The sequence shown here is derived from an EMBL/GenBank/DDBJ whole genome shotgun (WGS) entry which is preliminary data.</text>
</comment>
<dbReference type="PANTHER" id="PTHR31814">
    <property type="match status" value="1"/>
</dbReference>
<evidence type="ECO:0000256" key="5">
    <source>
        <dbReference type="ARBA" id="ARBA00022777"/>
    </source>
</evidence>
<protein>
    <recommendedName>
        <fullName evidence="2">phosphomevalonate kinase</fullName>
        <ecNumber evidence="2">2.7.4.2</ecNumber>
    </recommendedName>
</protein>
<gene>
    <name evidence="9" type="ORF">HMPREF9709_01065</name>
</gene>
<dbReference type="PRINTS" id="PR00959">
    <property type="entry name" value="MEVGALKINASE"/>
</dbReference>
<dbReference type="InterPro" id="IPR013750">
    <property type="entry name" value="GHMP_kinase_C_dom"/>
</dbReference>
<dbReference type="OrthoDB" id="1522677at2"/>
<dbReference type="EMBL" id="AGEI01000021">
    <property type="protein sequence ID" value="EHR34129.1"/>
    <property type="molecule type" value="Genomic_DNA"/>
</dbReference>
<evidence type="ECO:0000256" key="6">
    <source>
        <dbReference type="ARBA" id="ARBA00022840"/>
    </source>
</evidence>
<organism evidence="9 10">
    <name type="scientific">Helcococcus kunzii ATCC 51366</name>
    <dbReference type="NCBI Taxonomy" id="883114"/>
    <lineage>
        <taxon>Bacteria</taxon>
        <taxon>Bacillati</taxon>
        <taxon>Bacillota</taxon>
        <taxon>Tissierellia</taxon>
        <taxon>Tissierellales</taxon>
        <taxon>Peptoniphilaceae</taxon>
        <taxon>Helcococcus</taxon>
    </lineage>
</organism>
<dbReference type="InterPro" id="IPR005917">
    <property type="entry name" value="Pmev_kinase_bact"/>
</dbReference>
<dbReference type="InterPro" id="IPR014721">
    <property type="entry name" value="Ribsml_uS5_D2-typ_fold_subgr"/>
</dbReference>
<feature type="domain" description="GHMP kinase C-terminal" evidence="8">
    <location>
        <begin position="270"/>
        <end position="340"/>
    </location>
</feature>
<evidence type="ECO:0000259" key="7">
    <source>
        <dbReference type="Pfam" id="PF00288"/>
    </source>
</evidence>
<dbReference type="InterPro" id="IPR035102">
    <property type="entry name" value="Phosphomevalonate_kinase"/>
</dbReference>
<dbReference type="UniPathway" id="UPA00057">
    <property type="reaction ID" value="UER00099"/>
</dbReference>
<dbReference type="GeneID" id="96999056"/>
<dbReference type="STRING" id="883114.HMPREF9709_01065"/>
<dbReference type="HOGENOM" id="CLU_017814_7_0_9"/>
<keyword evidence="3" id="KW-0808">Transferase</keyword>
<comment type="pathway">
    <text evidence="1">Isoprenoid biosynthesis; isopentenyl diphosphate biosynthesis via mevalonate pathway; isopentenyl diphosphate from (R)-mevalonate: step 2/3.</text>
</comment>
<proteinExistence type="predicted"/>
<dbReference type="RefSeq" id="WP_005398565.1">
    <property type="nucleotide sequence ID" value="NZ_JH601088.1"/>
</dbReference>